<dbReference type="InterPro" id="IPR023346">
    <property type="entry name" value="Lysozyme-like_dom_sf"/>
</dbReference>
<evidence type="ECO:0000313" key="3">
    <source>
        <dbReference type="Proteomes" id="UP000220768"/>
    </source>
</evidence>
<sequence>MSSLQQRLTARIDASTLKAIVPPVSNKLAQQRSIIEQFGDMLPPLLDRFEVDTPLRIAHLLAQTAHESDLFVTTEEYASGAAYEARTDLGNTQPGDGKRYKGRGPIQLTGRANYRLFTAWLRKINPDCPDFEANPDLVELFPWAGWAVFYFWSEKKLNAYADRDDLVGETRVINGGRNGLDHRAELLAKAKTVIAGLQGDGMSGRQVFPVINRGMSGKAVEDLQRALAAAGFYLQAIDGQFGAATEGALKVFQRERGLTVDGIAGRETSAALAPYLKG</sequence>
<evidence type="ECO:0000259" key="1">
    <source>
        <dbReference type="Pfam" id="PF01471"/>
    </source>
</evidence>
<dbReference type="InterPro" id="IPR002477">
    <property type="entry name" value="Peptidoglycan-bd-like"/>
</dbReference>
<accession>A0A2A6JI97</accession>
<protein>
    <submittedName>
        <fullName evidence="2">Peptidoglycan-binding protein</fullName>
    </submittedName>
</protein>
<dbReference type="SUPFAM" id="SSF47090">
    <property type="entry name" value="PGBD-like"/>
    <property type="match status" value="1"/>
</dbReference>
<dbReference type="EMBL" id="NWSV01000002">
    <property type="protein sequence ID" value="PDT05722.1"/>
    <property type="molecule type" value="Genomic_DNA"/>
</dbReference>
<dbReference type="RefSeq" id="WP_097610794.1">
    <property type="nucleotide sequence ID" value="NZ_NWSV01000002.1"/>
</dbReference>
<dbReference type="InterPro" id="IPR036365">
    <property type="entry name" value="PGBD-like_sf"/>
</dbReference>
<dbReference type="Gene3D" id="1.10.530.10">
    <property type="match status" value="1"/>
</dbReference>
<dbReference type="InterPro" id="IPR052354">
    <property type="entry name" value="Cell_Wall_Dynamics_Protein"/>
</dbReference>
<dbReference type="PANTHER" id="PTHR34408">
    <property type="entry name" value="FAMILY PROTEIN, PUTATIVE-RELATED"/>
    <property type="match status" value="1"/>
</dbReference>
<reference evidence="2 3" key="1">
    <citation type="submission" date="2017-09" db="EMBL/GenBank/DDBJ databases">
        <title>Comparative genomics of rhizobia isolated from Phaseolus vulgaris in China.</title>
        <authorList>
            <person name="Tong W."/>
        </authorList>
    </citation>
    <scope>NUCLEOTIDE SEQUENCE [LARGE SCALE GENOMIC DNA]</scope>
    <source>
        <strain evidence="2 3">C5</strain>
    </source>
</reference>
<organism evidence="2 3">
    <name type="scientific">Rhizobium chutanense</name>
    <dbReference type="NCBI Taxonomy" id="2035448"/>
    <lineage>
        <taxon>Bacteria</taxon>
        <taxon>Pseudomonadati</taxon>
        <taxon>Pseudomonadota</taxon>
        <taxon>Alphaproteobacteria</taxon>
        <taxon>Hyphomicrobiales</taxon>
        <taxon>Rhizobiaceae</taxon>
        <taxon>Rhizobium/Agrobacterium group</taxon>
        <taxon>Rhizobium</taxon>
    </lineage>
</organism>
<dbReference type="Pfam" id="PF01471">
    <property type="entry name" value="PG_binding_1"/>
    <property type="match status" value="1"/>
</dbReference>
<dbReference type="AlphaFoldDB" id="A0A2A6JI97"/>
<dbReference type="Gene3D" id="1.10.101.10">
    <property type="entry name" value="PGBD-like superfamily/PGBD"/>
    <property type="match status" value="1"/>
</dbReference>
<name>A0A2A6JI97_9HYPH</name>
<gene>
    <name evidence="2" type="ORF">CO666_03715</name>
</gene>
<dbReference type="SUPFAM" id="SSF53955">
    <property type="entry name" value="Lysozyme-like"/>
    <property type="match status" value="1"/>
</dbReference>
<dbReference type="InterPro" id="IPR036366">
    <property type="entry name" value="PGBDSf"/>
</dbReference>
<dbReference type="PANTHER" id="PTHR34408:SF1">
    <property type="entry name" value="GLYCOSYL HYDROLASE FAMILY 19 DOMAIN-CONTAINING PROTEIN HI_1415"/>
    <property type="match status" value="1"/>
</dbReference>
<keyword evidence="3" id="KW-1185">Reference proteome</keyword>
<proteinExistence type="predicted"/>
<comment type="caution">
    <text evidence="2">The sequence shown here is derived from an EMBL/GenBank/DDBJ whole genome shotgun (WGS) entry which is preliminary data.</text>
</comment>
<feature type="domain" description="Peptidoglycan binding-like" evidence="1">
    <location>
        <begin position="216"/>
        <end position="272"/>
    </location>
</feature>
<dbReference type="Proteomes" id="UP000220768">
    <property type="component" value="Unassembled WGS sequence"/>
</dbReference>
<evidence type="ECO:0000313" key="2">
    <source>
        <dbReference type="EMBL" id="PDT05722.1"/>
    </source>
</evidence>